<feature type="transmembrane region" description="Helical" evidence="6">
    <location>
        <begin position="540"/>
        <end position="560"/>
    </location>
</feature>
<accession>A0A061D1H4</accession>
<evidence type="ECO:0000256" key="3">
    <source>
        <dbReference type="ARBA" id="ARBA00022692"/>
    </source>
</evidence>
<feature type="transmembrane region" description="Helical" evidence="6">
    <location>
        <begin position="659"/>
        <end position="679"/>
    </location>
</feature>
<evidence type="ECO:0000256" key="1">
    <source>
        <dbReference type="ARBA" id="ARBA00004141"/>
    </source>
</evidence>
<dbReference type="GO" id="GO:0005737">
    <property type="term" value="C:cytoplasm"/>
    <property type="evidence" value="ECO:0007669"/>
    <property type="project" value="TreeGrafter"/>
</dbReference>
<evidence type="ECO:0000256" key="2">
    <source>
        <dbReference type="ARBA" id="ARBA00009665"/>
    </source>
</evidence>
<evidence type="ECO:0000259" key="7">
    <source>
        <dbReference type="PROSITE" id="PS51380"/>
    </source>
</evidence>
<comment type="subcellular location">
    <subcellularLocation>
        <location evidence="1">Membrane</location>
        <topology evidence="1">Multi-pass membrane protein</topology>
    </subcellularLocation>
</comment>
<proteinExistence type="inferred from homology"/>
<dbReference type="KEGG" id="bbig:BBBOND_0102950"/>
<dbReference type="AlphaFoldDB" id="A0A061D1H4"/>
<dbReference type="InterPro" id="IPR004342">
    <property type="entry name" value="EXS_C"/>
</dbReference>
<dbReference type="Pfam" id="PF03124">
    <property type="entry name" value="EXS"/>
    <property type="match status" value="1"/>
</dbReference>
<dbReference type="PROSITE" id="PS51380">
    <property type="entry name" value="EXS"/>
    <property type="match status" value="1"/>
</dbReference>
<dbReference type="Pfam" id="PF03105">
    <property type="entry name" value="SPX"/>
    <property type="match status" value="1"/>
</dbReference>
<keyword evidence="4 6" id="KW-1133">Transmembrane helix</keyword>
<name>A0A061D1H4_BABBI</name>
<comment type="similarity">
    <text evidence="2">Belongs to the SYG1 (TC 2.A.94) family.</text>
</comment>
<keyword evidence="5 6" id="KW-0472">Membrane</keyword>
<feature type="transmembrane region" description="Helical" evidence="6">
    <location>
        <begin position="494"/>
        <end position="516"/>
    </location>
</feature>
<dbReference type="GeneID" id="24562513"/>
<dbReference type="OMA" id="WCQNYLE"/>
<feature type="transmembrane region" description="Helical" evidence="6">
    <location>
        <begin position="700"/>
        <end position="720"/>
    </location>
</feature>
<reference evidence="10" key="1">
    <citation type="journal article" date="2014" name="Nucleic Acids Res.">
        <title>The evolutionary dynamics of variant antigen genes in Babesia reveal a history of genomic innovation underlying host-parasite interaction.</title>
        <authorList>
            <person name="Jackson A.P."/>
            <person name="Otto T.D."/>
            <person name="Darby A."/>
            <person name="Ramaprasad A."/>
            <person name="Xia D."/>
            <person name="Echaide I.E."/>
            <person name="Farber M."/>
            <person name="Gahlot S."/>
            <person name="Gamble J."/>
            <person name="Gupta D."/>
            <person name="Gupta Y."/>
            <person name="Jackson L."/>
            <person name="Malandrin L."/>
            <person name="Malas T.B."/>
            <person name="Moussa E."/>
            <person name="Nair M."/>
            <person name="Reid A.J."/>
            <person name="Sanders M."/>
            <person name="Sharma J."/>
            <person name="Tracey A."/>
            <person name="Quail M.A."/>
            <person name="Weir W."/>
            <person name="Wastling J.M."/>
            <person name="Hall N."/>
            <person name="Willadsen P."/>
            <person name="Lingelbach K."/>
            <person name="Shiels B."/>
            <person name="Tait A."/>
            <person name="Berriman M."/>
            <person name="Allred D.R."/>
            <person name="Pain A."/>
        </authorList>
    </citation>
    <scope>NUCLEOTIDE SEQUENCE [LARGE SCALE GENOMIC DNA]</scope>
    <source>
        <strain evidence="10">Bond</strain>
    </source>
</reference>
<dbReference type="EMBL" id="LK391707">
    <property type="protein sequence ID" value="CDR93972.1"/>
    <property type="molecule type" value="Genomic_DNA"/>
</dbReference>
<feature type="transmembrane region" description="Helical" evidence="6">
    <location>
        <begin position="459"/>
        <end position="482"/>
    </location>
</feature>
<organism evidence="9 10">
    <name type="scientific">Babesia bigemina</name>
    <dbReference type="NCBI Taxonomy" id="5866"/>
    <lineage>
        <taxon>Eukaryota</taxon>
        <taxon>Sar</taxon>
        <taxon>Alveolata</taxon>
        <taxon>Apicomplexa</taxon>
        <taxon>Aconoidasida</taxon>
        <taxon>Piroplasmida</taxon>
        <taxon>Babesiidae</taxon>
        <taxon>Babesia</taxon>
    </lineage>
</organism>
<evidence type="ECO:0000259" key="8">
    <source>
        <dbReference type="PROSITE" id="PS51382"/>
    </source>
</evidence>
<feature type="transmembrane region" description="Helical" evidence="6">
    <location>
        <begin position="726"/>
        <end position="745"/>
    </location>
</feature>
<dbReference type="InterPro" id="IPR004331">
    <property type="entry name" value="SPX_dom"/>
</dbReference>
<keyword evidence="10" id="KW-1185">Reference proteome</keyword>
<evidence type="ECO:0000256" key="5">
    <source>
        <dbReference type="ARBA" id="ARBA00023136"/>
    </source>
</evidence>
<evidence type="ECO:0000256" key="4">
    <source>
        <dbReference type="ARBA" id="ARBA00022989"/>
    </source>
</evidence>
<sequence>MKFGAKLQTFVVPEWQDKYIRYKELVRLLKRASRLRSANIPGVEDDEERSLLHNLFTIDAQVVTPAFITSAGSADFSSKTEFIEEAPARSQSAGHIVNRSDHCVINIDESELIDTKLFAGASSESFVPSNPRIATQKSHTWPREDTIFRIADQYEREGTFSTSGFRTTPETDSRLNVALHNLDRVASVFEGDTRSNTQPCEHNDQYSTPVRKVVSAIVHRQLPYRSAVVYGHGDDATSPSNKDGCAAGNRRSHVTRHRLLTDSRRLSSKVRFCFSIKGFRICTSGIPRPRFNLKKNTPQMQDECLSVFDKVLRDDIRVVVSHYVTEMDYIKSLISFLKADIRRRGSQLDGSYAGLIRKACTAFWDAVDKLQFYLNLNTLAVFKVLKKKDKLMATGDIFNLYPTYKSIMLSLDNSRGILDDVAQMYNSLMEVPVIEFGVLKSDMESTLDSLRPKPAHGLFFIYGLCTVLMANSLFLCSFEFPLPFDTKILSSQIAAFRFFFVVSLIWFGFGWCQNYLESYGVNYQFQFGISSNYSATEKDYYLMGALQTLSCLMLFVFFLLDCKLHVVPTHHMYCFYPVLLILSHVVTVTWPNRNLKLKLRKRLFICLLRVVGAPFGAGDKVTLSDSIIADVLTSLTRPLRDLVCMITYFAIGVTSDHKVVSPVVQNWIVPFVMCYPYVIRFSQCLRRYINEKRLLHIGNMMKYVSGMLCVVVSSIDWVAIFQMRAWVRYLVVISCYVIATLYQCWWDYVVDWGLNIGWNIFRTRQNRMMYRRNAYYMAVVFNMLCRCTWALTTIPFTILHDKDLSSDIIFLIVSVIEIVRRVVWVTFRLESEHLLNSYKYRTALWVPKLYNCKNLIVKEMKMLNEQM</sequence>
<keyword evidence="3 6" id="KW-0812">Transmembrane</keyword>
<dbReference type="GO" id="GO:0016020">
    <property type="term" value="C:membrane"/>
    <property type="evidence" value="ECO:0007669"/>
    <property type="project" value="UniProtKB-SubCell"/>
</dbReference>
<dbReference type="RefSeq" id="XP_012766158.1">
    <property type="nucleotide sequence ID" value="XM_012910704.1"/>
</dbReference>
<feature type="transmembrane region" description="Helical" evidence="6">
    <location>
        <begin position="774"/>
        <end position="796"/>
    </location>
</feature>
<evidence type="ECO:0000313" key="9">
    <source>
        <dbReference type="EMBL" id="CDR93972.1"/>
    </source>
</evidence>
<dbReference type="Proteomes" id="UP000033188">
    <property type="component" value="Chromosome 1"/>
</dbReference>
<protein>
    <submittedName>
        <fullName evidence="9">EXS family protein, putative</fullName>
    </submittedName>
</protein>
<dbReference type="PROSITE" id="PS51382">
    <property type="entry name" value="SPX"/>
    <property type="match status" value="1"/>
</dbReference>
<feature type="transmembrane region" description="Helical" evidence="6">
    <location>
        <begin position="808"/>
        <end position="827"/>
    </location>
</feature>
<evidence type="ECO:0000256" key="6">
    <source>
        <dbReference type="SAM" id="Phobius"/>
    </source>
</evidence>
<feature type="domain" description="SPX" evidence="8">
    <location>
        <begin position="1"/>
        <end position="402"/>
    </location>
</feature>
<dbReference type="PANTHER" id="PTHR10783">
    <property type="entry name" value="XENOTROPIC AND POLYTROPIC RETROVIRUS RECEPTOR 1-RELATED"/>
    <property type="match status" value="1"/>
</dbReference>
<feature type="domain" description="EXS" evidence="7">
    <location>
        <begin position="660"/>
        <end position="860"/>
    </location>
</feature>
<feature type="transmembrane region" description="Helical" evidence="6">
    <location>
        <begin position="572"/>
        <end position="590"/>
    </location>
</feature>
<dbReference type="OrthoDB" id="9970435at2759"/>
<gene>
    <name evidence="9" type="ORF">BBBOND_0102950</name>
</gene>
<dbReference type="VEuPathDB" id="PiroplasmaDB:BBBOND_0102950"/>
<dbReference type="STRING" id="5866.A0A061D1H4"/>
<evidence type="ECO:0000313" key="10">
    <source>
        <dbReference type="Proteomes" id="UP000033188"/>
    </source>
</evidence>